<dbReference type="RefSeq" id="WP_146461434.1">
    <property type="nucleotide sequence ID" value="NZ_SJPW01000007.1"/>
</dbReference>
<evidence type="ECO:0000256" key="2">
    <source>
        <dbReference type="SAM" id="Phobius"/>
    </source>
</evidence>
<keyword evidence="2" id="KW-1133">Transmembrane helix</keyword>
<keyword evidence="2" id="KW-0812">Transmembrane</keyword>
<dbReference type="Proteomes" id="UP000318288">
    <property type="component" value="Unassembled WGS sequence"/>
</dbReference>
<feature type="transmembrane region" description="Helical" evidence="2">
    <location>
        <begin position="2238"/>
        <end position="2258"/>
    </location>
</feature>
<sequence precursor="true">MIYRFRFPAMVVFAVMFVFALSPIAFCDDADDGTANDADKATATVENSEETVQRFQLELPRSLPDGRPILPVGIYQSQMVELIPDHYRPESTQRLVDAINKSAELGDDAQASRLRSGEYWIRLVDDVLVSQRSILDLEADSEAVVRRSLGRVNLSIDAGKNRNSNAVSDMLPRLESGPDGDLIAVFQGGANLRTRIDFGWQLRGYSFGGGQEFALRLPPAPQTRIVLAAPPGIRIESLEGVLRERPGPPADSGDLSTDRESKWYEIDAGGLSTVRIRTSVAESTNAEASLVLRRSLSQYDIDSTGLQWSQRMSVQIPADQSFPPLAVSDAVVTSIKVNATDVDFTRHSIDDTTEQLQIIFPAGTLRPQSTSTTVTVTGQCTWSNWCLLPMARWVGDSVVHASATDEVQLGVAAPLAVVEWELPSKWTQSTSQLVDGVRLWTASGPSPIDSSNQAWSRIRLAQRPLLGSGQTWLRVEVGKSTIAARARLRVAVDRNRLEPIRLRMQNGFNVESLVFVGSQRSIESPNAQNSSGSIWLWPESGDVSSIGPDDFDAATIGDDGSTAADASLGELIIDIQGSRALVASPPVVAVPSIWFARIDGARSDLVAAIIPPPDLNWSGDAALETDRVRLEDLRPSQVAYFDGGDRPALYFAPTTGRTPDVMLETPNVSFDVSTSLQIERDGTDIIERLLVDVESAGRRLSELIVQTGAAGDRPSFHWSLSGERGSPSTSLPPSDIALGFGDDEGTYSIDVSELNLRGRPLIARRRYSIADAIEIQLPSVPGAASQRSEVMLGGGVYVKEMSPSVQRVPSYENDASATTSPGQLTTRQRLRYDAVEQPKIVIAKSTDDGSVTIVWRQSVRVIASSRGTDRIEATYLVSPRAPLVINYPPDMQLTLIERSGESVNLLTVSQRPIELPPSAELETIRVVWNRSLYGSHWARTCRIPRIEVSAVVLKSDYALVAASDTFSPTALFRNPMSLDAGDGIEMVPGENVTLIRRNIALAIGWLFALLTFVVGWTIASRWPLVIAVAVVVLATLTLLWWPWKLAVIGWLLVPIIASAMLATSRAWTDRGSQIESDDTAVVSDNNGSNDEASADLSWASIVRLAWLGWWMSLASIATLSPTQALAQQVATIATDATASKAVTVIVPVDRDGHPTSDVVYLPRSVHESLFKKETPNAVEIPHFQTADYRVTIFSARSNVSSGDDTKPAMGSTIEAEYVVHLVDGRRGSHQVRLPIPFQSVRRVELIEEVDRIVRFVADDAGQVVASLPRGDVFRLRVTMVPTFTVTPPWNRLVLPIPVIASSQLTIESEQSISVLRVGGSKGRLLSETDLRRWVTELGPTDTLGIEYRIGNETASSGAAPLRRRYWVNVGKTKRVIECEVDPPFAVAAGESFSFVIRDSEVPIVTSPNWRLTTTEQYSPTRRLMTVTATQDGAGPIRLLWSRNYPDMIDAASGPGTSDIVSESTAQTDSEVDAGVAALPGPIEQFSIPEVIAAALGANAPAWIAIHCDRSLSLGPMNRESAEPLSVDQFMAAWLGYRGLIDRAFVAVASLPTIQVQSIPQAVATATQRHHLHVMPDRMELRFNATALMGGSAPTSLRLAIPRSMELVQLSVDGRPIEAVRVNNGPNVDYVLGEYLGTEEIQIAATAIRQMPKNKLLTPPRMQLSIPSVDADTYTLSRDESTEIRIIENAPIPTVDGPSTIVAESLAQGWIPVATWSADRKQLAASPDRLGGQFEVKLRKTRFDCRQLITLSRDAGRWKTETQIKFESQRLPDFVDVEVPTRWCEMLEVSPATSWSRQPATDPAQQIIRIRCDAPELKKKTLTLTGQLQNADAGRVGVPSIRVLGFGRRRIHISVPDRLTNESIQWRTSAVEAVSLPPYWQTSPVGTESRSTYLAASPAWSIDLAPLPTIDTDAIGLTQDNQVFVQDDGLMVVSHWDLLPGGLESVVLELPVGAHCVAAWSAGTPMMIEPLEESASLPMIARKSAKVVNPAKVPPTHRVRIALSLSRISQSVEVMIRMTPELAKHGHYVPRLVDIPITQNWLAIYEPDDGVTVKQQATIDKSLVRSEQRRAVYLARSTVEAVEQAVDMIAERPTDEIAAWLRPWAARYRQLAKNAGHSVDFSVAVDASMDDELPGRGTVLDSSNPLVSTEPTNSPAITSLTKTSPSITSQVASIEWVLLDQRMSVYINRYLTPQRPPSKMFDANRYDGFRTRDVLQLTSVNKPPSLQAVSTSDRGLRNLLVNLLTLALITGLLVCLRPLRRFAMPVVVHPAFWLGLMGLFGFAVAPTPVAGALILVAVVMPAFPKSKKVV</sequence>
<keyword evidence="5" id="KW-1185">Reference proteome</keyword>
<feature type="chain" id="PRO_5022813859" evidence="3">
    <location>
        <begin position="28"/>
        <end position="2309"/>
    </location>
</feature>
<evidence type="ECO:0000313" key="4">
    <source>
        <dbReference type="EMBL" id="TWU47547.1"/>
    </source>
</evidence>
<feature type="compositionally biased region" description="Polar residues" evidence="1">
    <location>
        <begin position="2139"/>
        <end position="2156"/>
    </location>
</feature>
<dbReference type="EMBL" id="SJPW01000007">
    <property type="protein sequence ID" value="TWU47547.1"/>
    <property type="molecule type" value="Genomic_DNA"/>
</dbReference>
<accession>A0A5C6EHM2</accession>
<feature type="transmembrane region" description="Helical" evidence="2">
    <location>
        <begin position="2270"/>
        <end position="2298"/>
    </location>
</feature>
<dbReference type="OrthoDB" id="218745at2"/>
<evidence type="ECO:0000256" key="1">
    <source>
        <dbReference type="SAM" id="MobiDB-lite"/>
    </source>
</evidence>
<keyword evidence="3" id="KW-0732">Signal</keyword>
<feature type="transmembrane region" description="Helical" evidence="2">
    <location>
        <begin position="999"/>
        <end position="1019"/>
    </location>
</feature>
<name>A0A5C6EHM2_9BACT</name>
<reference evidence="4 5" key="1">
    <citation type="submission" date="2019-02" db="EMBL/GenBank/DDBJ databases">
        <title>Deep-cultivation of Planctomycetes and their phenomic and genomic characterization uncovers novel biology.</title>
        <authorList>
            <person name="Wiegand S."/>
            <person name="Jogler M."/>
            <person name="Boedeker C."/>
            <person name="Pinto D."/>
            <person name="Vollmers J."/>
            <person name="Rivas-Marin E."/>
            <person name="Kohn T."/>
            <person name="Peeters S.H."/>
            <person name="Heuer A."/>
            <person name="Rast P."/>
            <person name="Oberbeckmann S."/>
            <person name="Bunk B."/>
            <person name="Jeske O."/>
            <person name="Meyerdierks A."/>
            <person name="Storesund J.E."/>
            <person name="Kallscheuer N."/>
            <person name="Luecker S."/>
            <person name="Lage O.M."/>
            <person name="Pohl T."/>
            <person name="Merkel B.J."/>
            <person name="Hornburger P."/>
            <person name="Mueller R.-W."/>
            <person name="Bruemmer F."/>
            <person name="Labrenz M."/>
            <person name="Spormann A.M."/>
            <person name="Op Den Camp H."/>
            <person name="Overmann J."/>
            <person name="Amann R."/>
            <person name="Jetten M.S.M."/>
            <person name="Mascher T."/>
            <person name="Medema M.H."/>
            <person name="Devos D.P."/>
            <person name="Kaster A.-K."/>
            <person name="Ovreas L."/>
            <person name="Rohde M."/>
            <person name="Galperin M.Y."/>
            <person name="Jogler C."/>
        </authorList>
    </citation>
    <scope>NUCLEOTIDE SEQUENCE [LARGE SCALE GENOMIC DNA]</scope>
    <source>
        <strain evidence="4 5">Poly51</strain>
    </source>
</reference>
<gene>
    <name evidence="4" type="ORF">Poly51_53470</name>
</gene>
<comment type="caution">
    <text evidence="4">The sequence shown here is derived from an EMBL/GenBank/DDBJ whole genome shotgun (WGS) entry which is preliminary data.</text>
</comment>
<feature type="region of interest" description="Disordered" evidence="1">
    <location>
        <begin position="2136"/>
        <end position="2156"/>
    </location>
</feature>
<proteinExistence type="predicted"/>
<protein>
    <submittedName>
        <fullName evidence="4">Uncharacterized protein</fullName>
    </submittedName>
</protein>
<organism evidence="4 5">
    <name type="scientific">Rubripirellula tenax</name>
    <dbReference type="NCBI Taxonomy" id="2528015"/>
    <lineage>
        <taxon>Bacteria</taxon>
        <taxon>Pseudomonadati</taxon>
        <taxon>Planctomycetota</taxon>
        <taxon>Planctomycetia</taxon>
        <taxon>Pirellulales</taxon>
        <taxon>Pirellulaceae</taxon>
        <taxon>Rubripirellula</taxon>
    </lineage>
</organism>
<evidence type="ECO:0000256" key="3">
    <source>
        <dbReference type="SAM" id="SignalP"/>
    </source>
</evidence>
<evidence type="ECO:0000313" key="5">
    <source>
        <dbReference type="Proteomes" id="UP000318288"/>
    </source>
</evidence>
<feature type="signal peptide" evidence="3">
    <location>
        <begin position="1"/>
        <end position="27"/>
    </location>
</feature>
<keyword evidence="2" id="KW-0472">Membrane</keyword>
<feature type="transmembrane region" description="Helical" evidence="2">
    <location>
        <begin position="1024"/>
        <end position="1041"/>
    </location>
</feature>